<name>A0A9W9N609_9EURO</name>
<comment type="similarity">
    <text evidence="2">Belongs to the class-I pyridoxal-phosphate-dependent aminotransferase family.</text>
</comment>
<dbReference type="EMBL" id="JAPQKQ010000001">
    <property type="protein sequence ID" value="KAJ5213308.1"/>
    <property type="molecule type" value="Genomic_DNA"/>
</dbReference>
<dbReference type="InterPro" id="IPR015421">
    <property type="entry name" value="PyrdxlP-dep_Trfase_major"/>
</dbReference>
<gene>
    <name evidence="6" type="ORF">N7449_000477</name>
</gene>
<keyword evidence="7" id="KW-1185">Reference proteome</keyword>
<dbReference type="SUPFAM" id="SSF53383">
    <property type="entry name" value="PLP-dependent transferases"/>
    <property type="match status" value="1"/>
</dbReference>
<keyword evidence="4" id="KW-0808">Transferase</keyword>
<accession>A0A9W9N609</accession>
<keyword evidence="3" id="KW-0032">Aminotransferase</keyword>
<proteinExistence type="inferred from homology"/>
<dbReference type="OrthoDB" id="691673at2759"/>
<dbReference type="Gene3D" id="3.40.640.10">
    <property type="entry name" value="Type I PLP-dependent aspartate aminotransferase-like (Major domain)"/>
    <property type="match status" value="1"/>
</dbReference>
<keyword evidence="5" id="KW-0663">Pyridoxal phosphate</keyword>
<dbReference type="GO" id="GO:0009074">
    <property type="term" value="P:aromatic amino acid family catabolic process"/>
    <property type="evidence" value="ECO:0007669"/>
    <property type="project" value="TreeGrafter"/>
</dbReference>
<dbReference type="GO" id="GO:0047536">
    <property type="term" value="F:2-aminoadipate transaminase activity"/>
    <property type="evidence" value="ECO:0007669"/>
    <property type="project" value="TreeGrafter"/>
</dbReference>
<evidence type="ECO:0000256" key="1">
    <source>
        <dbReference type="ARBA" id="ARBA00001933"/>
    </source>
</evidence>
<evidence type="ECO:0000313" key="7">
    <source>
        <dbReference type="Proteomes" id="UP001150942"/>
    </source>
</evidence>
<reference evidence="6" key="1">
    <citation type="submission" date="2022-11" db="EMBL/GenBank/DDBJ databases">
        <authorList>
            <person name="Petersen C."/>
        </authorList>
    </citation>
    <scope>NUCLEOTIDE SEQUENCE</scope>
    <source>
        <strain evidence="6">IBT 20477</strain>
    </source>
</reference>
<dbReference type="InterPro" id="IPR015424">
    <property type="entry name" value="PyrdxlP-dep_Trfase"/>
</dbReference>
<evidence type="ECO:0000313" key="6">
    <source>
        <dbReference type="EMBL" id="KAJ5213308.1"/>
    </source>
</evidence>
<protein>
    <recommendedName>
        <fullName evidence="8">Aminotransferase class I/classII domain-containing protein</fullName>
    </recommendedName>
</protein>
<evidence type="ECO:0008006" key="8">
    <source>
        <dbReference type="Google" id="ProtNLM"/>
    </source>
</evidence>
<evidence type="ECO:0000256" key="2">
    <source>
        <dbReference type="ARBA" id="ARBA00007441"/>
    </source>
</evidence>
<dbReference type="AlphaFoldDB" id="A0A9W9N609"/>
<dbReference type="Proteomes" id="UP001150942">
    <property type="component" value="Unassembled WGS sequence"/>
</dbReference>
<evidence type="ECO:0000256" key="4">
    <source>
        <dbReference type="ARBA" id="ARBA00022679"/>
    </source>
</evidence>
<comment type="caution">
    <text evidence="6">The sequence shown here is derived from an EMBL/GenBank/DDBJ whole genome shotgun (WGS) entry which is preliminary data.</text>
</comment>
<dbReference type="GO" id="GO:0019878">
    <property type="term" value="P:lysine biosynthetic process via aminoadipic acid"/>
    <property type="evidence" value="ECO:0007669"/>
    <property type="project" value="TreeGrafter"/>
</dbReference>
<dbReference type="InterPro" id="IPR050859">
    <property type="entry name" value="Class-I_PLP-dep_aminotransf"/>
</dbReference>
<organism evidence="6 7">
    <name type="scientific">Penicillium cf. viridicatum</name>
    <dbReference type="NCBI Taxonomy" id="2972119"/>
    <lineage>
        <taxon>Eukaryota</taxon>
        <taxon>Fungi</taxon>
        <taxon>Dikarya</taxon>
        <taxon>Ascomycota</taxon>
        <taxon>Pezizomycotina</taxon>
        <taxon>Eurotiomycetes</taxon>
        <taxon>Eurotiomycetidae</taxon>
        <taxon>Eurotiales</taxon>
        <taxon>Aspergillaceae</taxon>
        <taxon>Penicillium</taxon>
    </lineage>
</organism>
<dbReference type="GO" id="GO:0008793">
    <property type="term" value="F:aromatic-amino-acid transaminase activity"/>
    <property type="evidence" value="ECO:0007669"/>
    <property type="project" value="TreeGrafter"/>
</dbReference>
<comment type="cofactor">
    <cofactor evidence="1">
        <name>pyridoxal 5'-phosphate</name>
        <dbReference type="ChEBI" id="CHEBI:597326"/>
    </cofactor>
</comment>
<dbReference type="GO" id="GO:0006571">
    <property type="term" value="P:tyrosine biosynthetic process"/>
    <property type="evidence" value="ECO:0007669"/>
    <property type="project" value="TreeGrafter"/>
</dbReference>
<evidence type="ECO:0000256" key="3">
    <source>
        <dbReference type="ARBA" id="ARBA00022576"/>
    </source>
</evidence>
<sequence length="113" mass="12687">MIRGYERYLPSAITSWEPAQAGMFQWLAVDWTKDPDANIKSALQIEEDIFLKAITNGPLVACGSWFRAAGESTCNEVFYRTTFAAASLDQIEEAVMRFGEALKTCFHLLDTVE</sequence>
<dbReference type="PANTHER" id="PTHR42790">
    <property type="entry name" value="AMINOTRANSFERASE"/>
    <property type="match status" value="1"/>
</dbReference>
<dbReference type="PANTHER" id="PTHR42790:SF21">
    <property type="entry name" value="AROMATIC_AMINOADIPATE AMINOTRANSFERASE 1"/>
    <property type="match status" value="1"/>
</dbReference>
<evidence type="ECO:0000256" key="5">
    <source>
        <dbReference type="ARBA" id="ARBA00022898"/>
    </source>
</evidence>
<reference evidence="6" key="2">
    <citation type="journal article" date="2023" name="IMA Fungus">
        <title>Comparative genomic study of the Penicillium genus elucidates a diverse pangenome and 15 lateral gene transfer events.</title>
        <authorList>
            <person name="Petersen C."/>
            <person name="Sorensen T."/>
            <person name="Nielsen M.R."/>
            <person name="Sondergaard T.E."/>
            <person name="Sorensen J.L."/>
            <person name="Fitzpatrick D.A."/>
            <person name="Frisvad J.C."/>
            <person name="Nielsen K.L."/>
        </authorList>
    </citation>
    <scope>NUCLEOTIDE SEQUENCE</scope>
    <source>
        <strain evidence="6">IBT 20477</strain>
    </source>
</reference>